<dbReference type="AlphaFoldDB" id="A0A0J7JCE9"/>
<keyword evidence="2" id="KW-0145">Chemotaxis</keyword>
<proteinExistence type="inferred from homology"/>
<dbReference type="PANTHER" id="PTHR32089:SF120">
    <property type="entry name" value="METHYL-ACCEPTING CHEMOTAXIS PROTEIN TLPQ"/>
    <property type="match status" value="1"/>
</dbReference>
<evidence type="ECO:0000256" key="7">
    <source>
        <dbReference type="ARBA" id="ARBA00029447"/>
    </source>
</evidence>
<dbReference type="PROSITE" id="PS51257">
    <property type="entry name" value="PROKAR_LIPOPROTEIN"/>
    <property type="match status" value="1"/>
</dbReference>
<keyword evidence="9" id="KW-0175">Coiled coil</keyword>
<evidence type="ECO:0000256" key="10">
    <source>
        <dbReference type="SAM" id="Phobius"/>
    </source>
</evidence>
<dbReference type="RefSeq" id="WP_048495838.1">
    <property type="nucleotide sequence ID" value="NZ_LFBU01000001.1"/>
</dbReference>
<feature type="coiled-coil region" evidence="9">
    <location>
        <begin position="292"/>
        <end position="319"/>
    </location>
</feature>
<dbReference type="Proteomes" id="UP000036102">
    <property type="component" value="Unassembled WGS sequence"/>
</dbReference>
<comment type="subcellular location">
    <subcellularLocation>
        <location evidence="1">Membrane</location>
    </subcellularLocation>
</comment>
<evidence type="ECO:0000259" key="11">
    <source>
        <dbReference type="PROSITE" id="PS50111"/>
    </source>
</evidence>
<comment type="similarity">
    <text evidence="7">Belongs to the methyl-accepting chemotaxis (MCP) protein family.</text>
</comment>
<feature type="transmembrane region" description="Helical" evidence="10">
    <location>
        <begin position="37"/>
        <end position="57"/>
    </location>
</feature>
<accession>A0A0J7JCE9</accession>
<dbReference type="GO" id="GO:0016020">
    <property type="term" value="C:membrane"/>
    <property type="evidence" value="ECO:0007669"/>
    <property type="project" value="UniProtKB-SubCell"/>
</dbReference>
<evidence type="ECO:0000256" key="4">
    <source>
        <dbReference type="ARBA" id="ARBA00022989"/>
    </source>
</evidence>
<dbReference type="GO" id="GO:0006935">
    <property type="term" value="P:chemotaxis"/>
    <property type="evidence" value="ECO:0007669"/>
    <property type="project" value="UniProtKB-KW"/>
</dbReference>
<name>A0A0J7JCE9_9GAMM</name>
<dbReference type="CDD" id="cd11386">
    <property type="entry name" value="MCP_signal"/>
    <property type="match status" value="1"/>
</dbReference>
<dbReference type="GO" id="GO:0007165">
    <property type="term" value="P:signal transduction"/>
    <property type="evidence" value="ECO:0007669"/>
    <property type="project" value="UniProtKB-KW"/>
</dbReference>
<evidence type="ECO:0000256" key="3">
    <source>
        <dbReference type="ARBA" id="ARBA00022692"/>
    </source>
</evidence>
<evidence type="ECO:0000256" key="9">
    <source>
        <dbReference type="SAM" id="Coils"/>
    </source>
</evidence>
<evidence type="ECO:0000256" key="5">
    <source>
        <dbReference type="ARBA" id="ARBA00023136"/>
    </source>
</evidence>
<dbReference type="OrthoDB" id="2489132at2"/>
<feature type="transmembrane region" description="Helical" evidence="10">
    <location>
        <begin position="9"/>
        <end position="31"/>
    </location>
</feature>
<dbReference type="PATRIC" id="fig|1658765.3.peg.1987"/>
<dbReference type="Pfam" id="PF00015">
    <property type="entry name" value="MCPsignal"/>
    <property type="match status" value="1"/>
</dbReference>
<dbReference type="Gene3D" id="1.10.287.950">
    <property type="entry name" value="Methyl-accepting chemotaxis protein"/>
    <property type="match status" value="1"/>
</dbReference>
<dbReference type="PANTHER" id="PTHR32089">
    <property type="entry name" value="METHYL-ACCEPTING CHEMOTAXIS PROTEIN MCPB"/>
    <property type="match status" value="1"/>
</dbReference>
<dbReference type="PROSITE" id="PS50111">
    <property type="entry name" value="CHEMOTAXIS_TRANSDUC_2"/>
    <property type="match status" value="1"/>
</dbReference>
<evidence type="ECO:0000256" key="6">
    <source>
        <dbReference type="ARBA" id="ARBA00023224"/>
    </source>
</evidence>
<comment type="caution">
    <text evidence="12">The sequence shown here is derived from an EMBL/GenBank/DDBJ whole genome shotgun (WGS) entry which is preliminary data.</text>
</comment>
<evidence type="ECO:0000256" key="8">
    <source>
        <dbReference type="PROSITE-ProRule" id="PRU00284"/>
    </source>
</evidence>
<dbReference type="SMART" id="SM00283">
    <property type="entry name" value="MA"/>
    <property type="match status" value="1"/>
</dbReference>
<evidence type="ECO:0000313" key="12">
    <source>
        <dbReference type="EMBL" id="KMQ75777.1"/>
    </source>
</evidence>
<protein>
    <submittedName>
        <fullName evidence="12">Methyl-accepting chemotaxis protein</fullName>
    </submittedName>
</protein>
<sequence>MGLLDRASVLWGIAIAAVLGVGCAGVAPLLGLDSASMLIGLVVGLVAAAGFLIIRVLEPTERGLKALNDGTLAEDNPLQAQCRQLLSDANAGRALVETLSGSADRNAISAAQVSFAADQLKLRLDRQVQETAQMADYAGQITETVRESSEQATDAATMALQNKQVSIEGREALTSAIDSVRAVHQQSGENLRLIQELNEKSHKIQGVTSTIQGIAEQTNLLALNAAIEAARAGDQGRGFAVVADEVRQLAGRTAQATGEVAETLEEIRSDTALIVSRIEDLARSVEEGLTSVESVGERLEQIRDQSDRVQQQVARIAEIDQNNEQSLAQVFSAIETVRDQISESDSSVASLAEQAATLMELAEKANASFALNSEASYHRPFYQQARAGADQIGQLFEQAIRDGKLSESALFDKTRTPIPNTHPPKYSSSFDKFTDQFLPTVQEQVKNAHEAIVFAIAAAPDGYVPTHNRDFAHAPTGDPKVDLVKSRSKRLFNDRTGIRCGTHTENMLLQTYRRDTGEIMHDLSVPVYVNGKHWGGFRLGYRPDNH</sequence>
<organism evidence="12 13">
    <name type="scientific">Marinobacter subterrani</name>
    <dbReference type="NCBI Taxonomy" id="1658765"/>
    <lineage>
        <taxon>Bacteria</taxon>
        <taxon>Pseudomonadati</taxon>
        <taxon>Pseudomonadota</taxon>
        <taxon>Gammaproteobacteria</taxon>
        <taxon>Pseudomonadales</taxon>
        <taxon>Marinobacteraceae</taxon>
        <taxon>Marinobacter</taxon>
    </lineage>
</organism>
<reference evidence="12 13" key="1">
    <citation type="submission" date="2015-06" db="EMBL/GenBank/DDBJ databases">
        <title>Marinobacter subterrani, a genetically tractable neutrophilic iron-oxidizing strain isolated from the Soudan Iron Mine.</title>
        <authorList>
            <person name="Bonis B.M."/>
            <person name="Gralnick J.A."/>
        </authorList>
    </citation>
    <scope>NUCLEOTIDE SEQUENCE [LARGE SCALE GENOMIC DNA]</scope>
    <source>
        <strain evidence="12 13">JG233</strain>
    </source>
</reference>
<evidence type="ECO:0000256" key="1">
    <source>
        <dbReference type="ARBA" id="ARBA00004370"/>
    </source>
</evidence>
<dbReference type="EMBL" id="LFBU01000001">
    <property type="protein sequence ID" value="KMQ75777.1"/>
    <property type="molecule type" value="Genomic_DNA"/>
</dbReference>
<dbReference type="STRING" id="1658765.Msub_11986"/>
<feature type="domain" description="Methyl-accepting transducer" evidence="11">
    <location>
        <begin position="102"/>
        <end position="338"/>
    </location>
</feature>
<keyword evidence="6 8" id="KW-0807">Transducer</keyword>
<dbReference type="SUPFAM" id="SSF58104">
    <property type="entry name" value="Methyl-accepting chemotaxis protein (MCP) signaling domain"/>
    <property type="match status" value="1"/>
</dbReference>
<keyword evidence="13" id="KW-1185">Reference proteome</keyword>
<evidence type="ECO:0000313" key="13">
    <source>
        <dbReference type="Proteomes" id="UP000036102"/>
    </source>
</evidence>
<gene>
    <name evidence="12" type="ORF">Msub_11986</name>
</gene>
<evidence type="ECO:0000256" key="2">
    <source>
        <dbReference type="ARBA" id="ARBA00022500"/>
    </source>
</evidence>
<keyword evidence="5 10" id="KW-0472">Membrane</keyword>
<keyword evidence="3 10" id="KW-0812">Transmembrane</keyword>
<dbReference type="InterPro" id="IPR004089">
    <property type="entry name" value="MCPsignal_dom"/>
</dbReference>
<keyword evidence="4 10" id="KW-1133">Transmembrane helix</keyword>